<dbReference type="GO" id="GO:0004650">
    <property type="term" value="F:polygalacturonase activity"/>
    <property type="evidence" value="ECO:0007669"/>
    <property type="project" value="InterPro"/>
</dbReference>
<keyword evidence="5 9" id="KW-0378">Hydrolase</keyword>
<evidence type="ECO:0000256" key="10">
    <source>
        <dbReference type="SAM" id="SignalP"/>
    </source>
</evidence>
<feature type="signal peptide" evidence="10">
    <location>
        <begin position="1"/>
        <end position="20"/>
    </location>
</feature>
<dbReference type="SMART" id="SM00710">
    <property type="entry name" value="PbH1"/>
    <property type="match status" value="5"/>
</dbReference>
<dbReference type="SMR" id="A0A8I6WWN3"/>
<comment type="similarity">
    <text evidence="2 9">Belongs to the glycosyl hydrolase 28 family.</text>
</comment>
<keyword evidence="6 9" id="KW-0326">Glycosidase</keyword>
<reference evidence="11" key="3">
    <citation type="submission" date="2022-01" db="UniProtKB">
        <authorList>
            <consortium name="EnsemblPlants"/>
        </authorList>
    </citation>
    <scope>IDENTIFICATION</scope>
    <source>
        <strain evidence="11">subsp. vulgare</strain>
    </source>
</reference>
<dbReference type="InterPro" id="IPR012334">
    <property type="entry name" value="Pectin_lyas_fold"/>
</dbReference>
<sequence length="446" mass="46689">MGIIGVLCTAILLLAGLAWCGVLVATAGGVDGVFNVEDYGALGDGTTDDTKAFVDAWAAACDATGSSATLLVPAAKSFLVGLIRFNGPCASTRITVQARTAPPSSLIWDVVWLHVRPGKLLLWLSQVMGTITAPPASAWSEKKNHWLMFYLVDGLTVTGNSTGLLDGRGQTWWVDKCKADNDDCVVKAPTALVVMNCTDVELSQFSSKDSPQMHIGLSISGKVNVTQLTITAPEDSPNTDGVHVDRSEDVHITGSTIGTGDDCISIGPGSRFVTVDGIVCGPGHGVSVGSLGREGANVTVEYIDVINVQFINTTNGARIKTWQGGGGYAKSISFTNINFTNVDHPVIIDQFYEDQGHVSHKGAVALSNITYTNLNGTSTEKTAVDFYCSQSGSCTDIHVNSVAITAADGGRTVARCQNAQVDTSGYVYPKIPCGANAPAPSPDNGK</sequence>
<evidence type="ECO:0000256" key="3">
    <source>
        <dbReference type="ARBA" id="ARBA00022512"/>
    </source>
</evidence>
<keyword evidence="12" id="KW-1185">Reference proteome</keyword>
<dbReference type="InterPro" id="IPR011050">
    <property type="entry name" value="Pectin_lyase_fold/virulence"/>
</dbReference>
<keyword evidence="10" id="KW-0732">Signal</keyword>
<dbReference type="PANTHER" id="PTHR31375">
    <property type="match status" value="1"/>
</dbReference>
<feature type="active site" evidence="8">
    <location>
        <position position="284"/>
    </location>
</feature>
<evidence type="ECO:0000256" key="5">
    <source>
        <dbReference type="ARBA" id="ARBA00022801"/>
    </source>
</evidence>
<dbReference type="AlphaFoldDB" id="A0A8I6WWN3"/>
<evidence type="ECO:0000313" key="11">
    <source>
        <dbReference type="EnsemblPlants" id="HORVU.MOREX.r3.2HG0188000.1"/>
    </source>
</evidence>
<comment type="subcellular location">
    <subcellularLocation>
        <location evidence="1">Secreted</location>
        <location evidence="1">Cell wall</location>
    </subcellularLocation>
</comment>
<keyword evidence="7" id="KW-0961">Cell wall biogenesis/degradation</keyword>
<reference evidence="12" key="1">
    <citation type="journal article" date="2012" name="Nature">
        <title>A physical, genetic and functional sequence assembly of the barley genome.</title>
        <authorList>
            <consortium name="The International Barley Genome Sequencing Consortium"/>
            <person name="Mayer K.F."/>
            <person name="Waugh R."/>
            <person name="Brown J.W."/>
            <person name="Schulman A."/>
            <person name="Langridge P."/>
            <person name="Platzer M."/>
            <person name="Fincher G.B."/>
            <person name="Muehlbauer G.J."/>
            <person name="Sato K."/>
            <person name="Close T.J."/>
            <person name="Wise R.P."/>
            <person name="Stein N."/>
        </authorList>
    </citation>
    <scope>NUCLEOTIDE SEQUENCE [LARGE SCALE GENOMIC DNA]</scope>
    <source>
        <strain evidence="12">cv. Morex</strain>
    </source>
</reference>
<proteinExistence type="inferred from homology"/>
<feature type="chain" id="PRO_5035324178" description="Polygalacturonase" evidence="10">
    <location>
        <begin position="21"/>
        <end position="446"/>
    </location>
</feature>
<protein>
    <recommendedName>
        <fullName evidence="13">Polygalacturonase</fullName>
    </recommendedName>
</protein>
<evidence type="ECO:0000256" key="9">
    <source>
        <dbReference type="RuleBase" id="RU361169"/>
    </source>
</evidence>
<evidence type="ECO:0000256" key="6">
    <source>
        <dbReference type="ARBA" id="ARBA00023295"/>
    </source>
</evidence>
<evidence type="ECO:0000256" key="8">
    <source>
        <dbReference type="PROSITE-ProRule" id="PRU10052"/>
    </source>
</evidence>
<dbReference type="Pfam" id="PF00295">
    <property type="entry name" value="Glyco_hydro_28"/>
    <property type="match status" value="1"/>
</dbReference>
<dbReference type="PROSITE" id="PS00502">
    <property type="entry name" value="POLYGALACTURONASE"/>
    <property type="match status" value="1"/>
</dbReference>
<keyword evidence="4" id="KW-0964">Secreted</keyword>
<dbReference type="Gramene" id="HORVU.MOREX.r3.2HG0188000.1">
    <property type="protein sequence ID" value="HORVU.MOREX.r3.2HG0188000.1"/>
    <property type="gene ID" value="HORVU.MOREX.r3.2HG0188000"/>
</dbReference>
<dbReference type="SUPFAM" id="SSF51126">
    <property type="entry name" value="Pectin lyase-like"/>
    <property type="match status" value="1"/>
</dbReference>
<dbReference type="Proteomes" id="UP000011116">
    <property type="component" value="Chromosome 2H"/>
</dbReference>
<dbReference type="InterPro" id="IPR000743">
    <property type="entry name" value="Glyco_hydro_28"/>
</dbReference>
<evidence type="ECO:0000256" key="2">
    <source>
        <dbReference type="ARBA" id="ARBA00008834"/>
    </source>
</evidence>
<dbReference type="Gene3D" id="2.160.20.10">
    <property type="entry name" value="Single-stranded right-handed beta-helix, Pectin lyase-like"/>
    <property type="match status" value="1"/>
</dbReference>
<dbReference type="EnsemblPlants" id="HORVU.MOREX.r3.2HG0188000.1">
    <property type="protein sequence ID" value="HORVU.MOREX.r3.2HG0188000.1"/>
    <property type="gene ID" value="HORVU.MOREX.r3.2HG0188000"/>
</dbReference>
<organism evidence="11 12">
    <name type="scientific">Hordeum vulgare subsp. vulgare</name>
    <name type="common">Domesticated barley</name>
    <dbReference type="NCBI Taxonomy" id="112509"/>
    <lineage>
        <taxon>Eukaryota</taxon>
        <taxon>Viridiplantae</taxon>
        <taxon>Streptophyta</taxon>
        <taxon>Embryophyta</taxon>
        <taxon>Tracheophyta</taxon>
        <taxon>Spermatophyta</taxon>
        <taxon>Magnoliopsida</taxon>
        <taxon>Liliopsida</taxon>
        <taxon>Poales</taxon>
        <taxon>Poaceae</taxon>
        <taxon>BOP clade</taxon>
        <taxon>Pooideae</taxon>
        <taxon>Triticodae</taxon>
        <taxon>Triticeae</taxon>
        <taxon>Hordeinae</taxon>
        <taxon>Hordeum</taxon>
    </lineage>
</organism>
<reference evidence="11" key="2">
    <citation type="submission" date="2020-10" db="EMBL/GenBank/DDBJ databases">
        <authorList>
            <person name="Scholz U."/>
            <person name="Mascher M."/>
            <person name="Fiebig A."/>
        </authorList>
    </citation>
    <scope>NUCLEOTIDE SEQUENCE [LARGE SCALE GENOMIC DNA]</scope>
    <source>
        <strain evidence="11">cv. Morex</strain>
    </source>
</reference>
<dbReference type="GO" id="GO:0005975">
    <property type="term" value="P:carbohydrate metabolic process"/>
    <property type="evidence" value="ECO:0007669"/>
    <property type="project" value="InterPro"/>
</dbReference>
<evidence type="ECO:0000313" key="12">
    <source>
        <dbReference type="Proteomes" id="UP000011116"/>
    </source>
</evidence>
<evidence type="ECO:0000256" key="1">
    <source>
        <dbReference type="ARBA" id="ARBA00004191"/>
    </source>
</evidence>
<dbReference type="InterPro" id="IPR006626">
    <property type="entry name" value="PbH1"/>
</dbReference>
<keyword evidence="3" id="KW-0134">Cell wall</keyword>
<accession>A0A8I6WWN3</accession>
<evidence type="ECO:0000256" key="4">
    <source>
        <dbReference type="ARBA" id="ARBA00022525"/>
    </source>
</evidence>
<dbReference type="GO" id="GO:0071555">
    <property type="term" value="P:cell wall organization"/>
    <property type="evidence" value="ECO:0007669"/>
    <property type="project" value="UniProtKB-KW"/>
</dbReference>
<name>A0A8I6WWN3_HORVV</name>
<evidence type="ECO:0000256" key="7">
    <source>
        <dbReference type="ARBA" id="ARBA00023316"/>
    </source>
</evidence>
<evidence type="ECO:0008006" key="13">
    <source>
        <dbReference type="Google" id="ProtNLM"/>
    </source>
</evidence>